<keyword evidence="3" id="KW-1185">Reference proteome</keyword>
<dbReference type="InterPro" id="IPR052189">
    <property type="entry name" value="L-asp_N-monooxygenase_NS-form"/>
</dbReference>
<dbReference type="OrthoDB" id="6309046at2"/>
<dbReference type="InterPro" id="IPR038732">
    <property type="entry name" value="HpyO/CreE_NAD-binding"/>
</dbReference>
<dbReference type="PANTHER" id="PTHR40254">
    <property type="entry name" value="BLR0577 PROTEIN"/>
    <property type="match status" value="1"/>
</dbReference>
<sequence length="590" mass="67127">MKKIAIIGAGPYGLIALERLIKQAPADEETNILLFDPLGPGGEVWRSEQSSQVIMNTVMQHVTVFAEDQGPNLAEWSRNYAKDYLTTIGVPSSSDLFAETNLGKNEYCQRRYYGIYQQWFYQELVKNLPTHITVSLIKEYVDDLTLETNQIILSAGKPYVVTDLILATGHGGNFLSSTEEENQQFANAHKLFYQGPINPADTPLEVIKNNETVILRGLGLSFYDYIGLFVDKWGGAFSEVDSHLTYQKTGKENTLVVGSGRGLPYHTRPKNQKDAGEDAEPKILTKKFMEVFGGSAEELIDLLKKEAELVYYQHQLVNSPIREAFLRDYQLGDRQKVLTKYQILVADQFDWEKLFDPAKDITPQDFPSFIKTYLANDIAEAEQGNRNGAIAAALDTYKELQEPFNYMLDHEKFKPKEYFEDFFGNFNRNYSFLTIGAPVIRQKQLLALAEAGIIEFLAPNMKVEKEKGQFRTYSKQLPERQFSASYLIEARLPATSFKRTKNKLLIQMRKKGYLKAHGVFYDGEFHETGALQVKRETHQVIDKNGQVLPHVFCYGIPLEGLDWLNAASPRPKSHDRVFQLAEQIASNLFI</sequence>
<dbReference type="SUPFAM" id="SSF51905">
    <property type="entry name" value="FAD/NAD(P)-binding domain"/>
    <property type="match status" value="1"/>
</dbReference>
<accession>A0A1L8SZL1</accession>
<protein>
    <recommendedName>
        <fullName evidence="1">FAD-dependent urate hydroxylase HpyO/Asp monooxygenase CreE-like FAD/NAD(P)-binding domain-containing protein</fullName>
    </recommendedName>
</protein>
<dbReference type="STRING" id="319970.RV00_GL000468"/>
<dbReference type="EMBL" id="JXKM01000001">
    <property type="protein sequence ID" value="OJG37511.1"/>
    <property type="molecule type" value="Genomic_DNA"/>
</dbReference>
<comment type="caution">
    <text evidence="2">The sequence shown here is derived from an EMBL/GenBank/DDBJ whole genome shotgun (WGS) entry which is preliminary data.</text>
</comment>
<dbReference type="PANTHER" id="PTHR40254:SF1">
    <property type="entry name" value="BLR0577 PROTEIN"/>
    <property type="match status" value="1"/>
</dbReference>
<evidence type="ECO:0000313" key="3">
    <source>
        <dbReference type="Proteomes" id="UP000183700"/>
    </source>
</evidence>
<dbReference type="Pfam" id="PF13454">
    <property type="entry name" value="NAD_binding_9"/>
    <property type="match status" value="1"/>
</dbReference>
<dbReference type="RefSeq" id="WP_071860994.1">
    <property type="nucleotide sequence ID" value="NZ_DAMDHA010000001.1"/>
</dbReference>
<dbReference type="Proteomes" id="UP000183700">
    <property type="component" value="Unassembled WGS sequence"/>
</dbReference>
<evidence type="ECO:0000313" key="2">
    <source>
        <dbReference type="EMBL" id="OJG37511.1"/>
    </source>
</evidence>
<proteinExistence type="predicted"/>
<dbReference type="AlphaFoldDB" id="A0A1L8SZL1"/>
<evidence type="ECO:0000259" key="1">
    <source>
        <dbReference type="Pfam" id="PF13454"/>
    </source>
</evidence>
<dbReference type="InterPro" id="IPR036188">
    <property type="entry name" value="FAD/NAD-bd_sf"/>
</dbReference>
<feature type="domain" description="FAD-dependent urate hydroxylase HpyO/Asp monooxygenase CreE-like FAD/NAD(P)-binding" evidence="1">
    <location>
        <begin position="5"/>
        <end position="170"/>
    </location>
</feature>
<name>A0A1L8SZL1_9ENTE</name>
<organism evidence="2 3">
    <name type="scientific">Enterococcus devriesei</name>
    <dbReference type="NCBI Taxonomy" id="319970"/>
    <lineage>
        <taxon>Bacteria</taxon>
        <taxon>Bacillati</taxon>
        <taxon>Bacillota</taxon>
        <taxon>Bacilli</taxon>
        <taxon>Lactobacillales</taxon>
        <taxon>Enterococcaceae</taxon>
        <taxon>Enterococcus</taxon>
    </lineage>
</organism>
<gene>
    <name evidence="2" type="ORF">RV00_GL000468</name>
</gene>
<reference evidence="2 3" key="1">
    <citation type="submission" date="2014-12" db="EMBL/GenBank/DDBJ databases">
        <title>Draft genome sequences of 29 type strains of Enterococci.</title>
        <authorList>
            <person name="Zhong Z."/>
            <person name="Sun Z."/>
            <person name="Liu W."/>
            <person name="Zhang W."/>
            <person name="Zhang H."/>
        </authorList>
    </citation>
    <scope>NUCLEOTIDE SEQUENCE [LARGE SCALE GENOMIC DNA]</scope>
    <source>
        <strain evidence="2 3">DSM 22802</strain>
    </source>
</reference>